<dbReference type="AlphaFoldDB" id="A0A6A4VEM5"/>
<reference evidence="4 5" key="1">
    <citation type="submission" date="2019-07" db="EMBL/GenBank/DDBJ databases">
        <title>Draft genome assembly of a fouling barnacle, Amphibalanus amphitrite (Darwin, 1854): The first reference genome for Thecostraca.</title>
        <authorList>
            <person name="Kim W."/>
        </authorList>
    </citation>
    <scope>NUCLEOTIDE SEQUENCE [LARGE SCALE GENOMIC DNA]</scope>
    <source>
        <strain evidence="4">SNU_AA5</strain>
        <tissue evidence="4">Soma without cirri and trophi</tissue>
    </source>
</reference>
<feature type="region of interest" description="Disordered" evidence="1">
    <location>
        <begin position="138"/>
        <end position="226"/>
    </location>
</feature>
<keyword evidence="2" id="KW-1133">Transmembrane helix</keyword>
<feature type="region of interest" description="Disordered" evidence="1">
    <location>
        <begin position="46"/>
        <end position="69"/>
    </location>
</feature>
<proteinExistence type="predicted"/>
<keyword evidence="3" id="KW-0732">Signal</keyword>
<feature type="compositionally biased region" description="Polar residues" evidence="1">
    <location>
        <begin position="193"/>
        <end position="208"/>
    </location>
</feature>
<evidence type="ECO:0000256" key="3">
    <source>
        <dbReference type="SAM" id="SignalP"/>
    </source>
</evidence>
<sequence length="226" mass="24084">MSWSAAAAAAAAAVVCLSLLAAAGPARISEPLYQREFTRVNLQRAARRSESRLPPAPARPRSVDFSSGAGGRYDSDSEYDSEAALGWFPYLVLAVFVACAGCLVSYVSVRVAGCVRARRRSGAAGRRRILRDHESELFDSLASEPRSESAESRSESTESESRSPTDSIEPRSPVTSDSAESRSSAGRDPAESESPTARDSIESQTPSGRDSLESRSPSGPDPVQTR</sequence>
<evidence type="ECO:0000313" key="4">
    <source>
        <dbReference type="EMBL" id="KAF0288858.1"/>
    </source>
</evidence>
<feature type="compositionally biased region" description="Basic and acidic residues" evidence="1">
    <location>
        <begin position="145"/>
        <end position="163"/>
    </location>
</feature>
<protein>
    <submittedName>
        <fullName evidence="4">Uncharacterized protein</fullName>
    </submittedName>
</protein>
<evidence type="ECO:0000313" key="5">
    <source>
        <dbReference type="Proteomes" id="UP000440578"/>
    </source>
</evidence>
<keyword evidence="5" id="KW-1185">Reference proteome</keyword>
<feature type="chain" id="PRO_5025594471" evidence="3">
    <location>
        <begin position="29"/>
        <end position="226"/>
    </location>
</feature>
<feature type="signal peptide" evidence="3">
    <location>
        <begin position="1"/>
        <end position="28"/>
    </location>
</feature>
<gene>
    <name evidence="4" type="ORF">FJT64_001387</name>
</gene>
<name>A0A6A4VEM5_AMPAM</name>
<comment type="caution">
    <text evidence="4">The sequence shown here is derived from an EMBL/GenBank/DDBJ whole genome shotgun (WGS) entry which is preliminary data.</text>
</comment>
<feature type="compositionally biased region" description="Polar residues" evidence="1">
    <location>
        <begin position="173"/>
        <end position="184"/>
    </location>
</feature>
<keyword evidence="2" id="KW-0472">Membrane</keyword>
<dbReference type="EMBL" id="VIIS01002075">
    <property type="protein sequence ID" value="KAF0288858.1"/>
    <property type="molecule type" value="Genomic_DNA"/>
</dbReference>
<evidence type="ECO:0000256" key="1">
    <source>
        <dbReference type="SAM" id="MobiDB-lite"/>
    </source>
</evidence>
<accession>A0A6A4VEM5</accession>
<organism evidence="4 5">
    <name type="scientific">Amphibalanus amphitrite</name>
    <name type="common">Striped barnacle</name>
    <name type="synonym">Balanus amphitrite</name>
    <dbReference type="NCBI Taxonomy" id="1232801"/>
    <lineage>
        <taxon>Eukaryota</taxon>
        <taxon>Metazoa</taxon>
        <taxon>Ecdysozoa</taxon>
        <taxon>Arthropoda</taxon>
        <taxon>Crustacea</taxon>
        <taxon>Multicrustacea</taxon>
        <taxon>Cirripedia</taxon>
        <taxon>Thoracica</taxon>
        <taxon>Thoracicalcarea</taxon>
        <taxon>Balanomorpha</taxon>
        <taxon>Balanoidea</taxon>
        <taxon>Balanidae</taxon>
        <taxon>Amphibalaninae</taxon>
        <taxon>Amphibalanus</taxon>
    </lineage>
</organism>
<feature type="transmembrane region" description="Helical" evidence="2">
    <location>
        <begin position="87"/>
        <end position="109"/>
    </location>
</feature>
<evidence type="ECO:0000256" key="2">
    <source>
        <dbReference type="SAM" id="Phobius"/>
    </source>
</evidence>
<keyword evidence="2" id="KW-0812">Transmembrane</keyword>
<dbReference type="Proteomes" id="UP000440578">
    <property type="component" value="Unassembled WGS sequence"/>
</dbReference>